<dbReference type="AlphaFoldDB" id="A0AA97P2I5"/>
<feature type="signal peptide" evidence="1">
    <location>
        <begin position="1"/>
        <end position="20"/>
    </location>
</feature>
<name>A0AA97P2I5_PYRO3</name>
<keyword evidence="1" id="KW-0732">Signal</keyword>
<protein>
    <submittedName>
        <fullName evidence="2">Uncharacterized protein</fullName>
    </submittedName>
</protein>
<evidence type="ECO:0000313" key="2">
    <source>
        <dbReference type="EMBL" id="ELQ40773.1"/>
    </source>
</evidence>
<dbReference type="Proteomes" id="UP000011086">
    <property type="component" value="Unassembled WGS sequence"/>
</dbReference>
<dbReference type="EMBL" id="JH793277">
    <property type="protein sequence ID" value="ELQ40773.1"/>
    <property type="molecule type" value="Genomic_DNA"/>
</dbReference>
<evidence type="ECO:0000256" key="1">
    <source>
        <dbReference type="SAM" id="SignalP"/>
    </source>
</evidence>
<proteinExistence type="predicted"/>
<reference evidence="2" key="1">
    <citation type="journal article" date="2012" name="PLoS Genet.">
        <title>Comparative analysis of the genomes of two field isolates of the rice blast fungus Magnaporthe oryzae.</title>
        <authorList>
            <person name="Xue M."/>
            <person name="Yang J."/>
            <person name="Li Z."/>
            <person name="Hu S."/>
            <person name="Yao N."/>
            <person name="Dean R.A."/>
            <person name="Zhao W."/>
            <person name="Shen M."/>
            <person name="Zhang H."/>
            <person name="Li C."/>
            <person name="Liu L."/>
            <person name="Cao L."/>
            <person name="Xu X."/>
            <person name="Xing Y."/>
            <person name="Hsiang T."/>
            <person name="Zhang Z."/>
            <person name="Xu J.R."/>
            <person name="Peng Y.L."/>
        </authorList>
    </citation>
    <scope>NUCLEOTIDE SEQUENCE</scope>
    <source>
        <strain evidence="2">Y34</strain>
    </source>
</reference>
<organism evidence="2">
    <name type="scientific">Pyricularia oryzae (strain Y34)</name>
    <name type="common">Rice blast fungus</name>
    <name type="synonym">Magnaporthe oryzae</name>
    <dbReference type="NCBI Taxonomy" id="1143189"/>
    <lineage>
        <taxon>Eukaryota</taxon>
        <taxon>Fungi</taxon>
        <taxon>Dikarya</taxon>
        <taxon>Ascomycota</taxon>
        <taxon>Pezizomycotina</taxon>
        <taxon>Sordariomycetes</taxon>
        <taxon>Sordariomycetidae</taxon>
        <taxon>Magnaporthales</taxon>
        <taxon>Pyriculariaceae</taxon>
        <taxon>Pyricularia</taxon>
    </lineage>
</organism>
<gene>
    <name evidence="2" type="ORF">OOU_Y34scaffold00360g6</name>
</gene>
<sequence>MSVYKIFLGLLPLIATGVQGAALSLPSGGLQDLSVLPEGFKMAETQWEVDIRPGKKITLNGTIESVYAQLLELNPSYEIDNAEQIAARLAQLKEETTALQKSQLARRDHTECDHAGFKGSVPASAV</sequence>
<accession>A0AA97P2I5</accession>
<feature type="chain" id="PRO_5041649011" evidence="1">
    <location>
        <begin position="21"/>
        <end position="126"/>
    </location>
</feature>